<protein>
    <recommendedName>
        <fullName evidence="4">C-type lectin domain-containing protein</fullName>
    </recommendedName>
</protein>
<feature type="chain" id="PRO_5045831272" description="C-type lectin domain-containing protein" evidence="1">
    <location>
        <begin position="24"/>
        <end position="83"/>
    </location>
</feature>
<dbReference type="Proteomes" id="UP001558613">
    <property type="component" value="Unassembled WGS sequence"/>
</dbReference>
<evidence type="ECO:0000313" key="2">
    <source>
        <dbReference type="EMBL" id="KAL1280947.1"/>
    </source>
</evidence>
<keyword evidence="1" id="KW-0732">Signal</keyword>
<reference evidence="2 3" key="1">
    <citation type="submission" date="2023-09" db="EMBL/GenBank/DDBJ databases">
        <authorList>
            <person name="Wang M."/>
        </authorList>
    </citation>
    <scope>NUCLEOTIDE SEQUENCE [LARGE SCALE GENOMIC DNA]</scope>
    <source>
        <strain evidence="2">GT-2023</strain>
        <tissue evidence="2">Liver</tissue>
    </source>
</reference>
<evidence type="ECO:0000256" key="1">
    <source>
        <dbReference type="SAM" id="SignalP"/>
    </source>
</evidence>
<feature type="signal peptide" evidence="1">
    <location>
        <begin position="1"/>
        <end position="23"/>
    </location>
</feature>
<dbReference type="InterPro" id="IPR016187">
    <property type="entry name" value="CTDL_fold"/>
</dbReference>
<name>A0ABR3NW07_9TELE</name>
<gene>
    <name evidence="2" type="ORF">QQF64_015547</name>
</gene>
<proteinExistence type="predicted"/>
<comment type="caution">
    <text evidence="2">The sequence shown here is derived from an EMBL/GenBank/DDBJ whole genome shotgun (WGS) entry which is preliminary data.</text>
</comment>
<evidence type="ECO:0008006" key="4">
    <source>
        <dbReference type="Google" id="ProtNLM"/>
    </source>
</evidence>
<sequence>MNGNLFVLLLLSRKFWIHHGTECAKTWSDAQSYCRQFYTDLPTIHNKFFYLNIAPGLQPILGNGLNRAVIYSSLSAMEVSFPS</sequence>
<evidence type="ECO:0000313" key="3">
    <source>
        <dbReference type="Proteomes" id="UP001558613"/>
    </source>
</evidence>
<keyword evidence="3" id="KW-1185">Reference proteome</keyword>
<dbReference type="SUPFAM" id="SSF56436">
    <property type="entry name" value="C-type lectin-like"/>
    <property type="match status" value="1"/>
</dbReference>
<organism evidence="2 3">
    <name type="scientific">Cirrhinus molitorella</name>
    <name type="common">mud carp</name>
    <dbReference type="NCBI Taxonomy" id="172907"/>
    <lineage>
        <taxon>Eukaryota</taxon>
        <taxon>Metazoa</taxon>
        <taxon>Chordata</taxon>
        <taxon>Craniata</taxon>
        <taxon>Vertebrata</taxon>
        <taxon>Euteleostomi</taxon>
        <taxon>Actinopterygii</taxon>
        <taxon>Neopterygii</taxon>
        <taxon>Teleostei</taxon>
        <taxon>Ostariophysi</taxon>
        <taxon>Cypriniformes</taxon>
        <taxon>Cyprinidae</taxon>
        <taxon>Labeoninae</taxon>
        <taxon>Labeonini</taxon>
        <taxon>Cirrhinus</taxon>
    </lineage>
</organism>
<accession>A0ABR3NW07</accession>
<dbReference type="EMBL" id="JAYMGO010000002">
    <property type="protein sequence ID" value="KAL1280947.1"/>
    <property type="molecule type" value="Genomic_DNA"/>
</dbReference>